<accession>A0A1G9P2P7</accession>
<gene>
    <name evidence="1" type="ORF">SAMN04488568_10391</name>
</gene>
<sequence length="165" mass="18217">MRALLLSFVAGLTGCQSAPWAQFAMQPEDCTALDAWARSGPDEPQTVQFMWVERTDVISMRPDMRYYPNDDEFDSSWAGEVYGALGRYTHGSSLDDLAGIATGCLHGRLTQDRNDNGEVAAISSDIFRPDSMLEIRWQDEGCGFVPLEGTISWGGCLTLRASRPD</sequence>
<keyword evidence="2" id="KW-1185">Reference proteome</keyword>
<dbReference type="Proteomes" id="UP000199759">
    <property type="component" value="Unassembled WGS sequence"/>
</dbReference>
<dbReference type="AlphaFoldDB" id="A0A1G9P2P7"/>
<reference evidence="1 2" key="1">
    <citation type="submission" date="2016-10" db="EMBL/GenBank/DDBJ databases">
        <authorList>
            <person name="de Groot N.N."/>
        </authorList>
    </citation>
    <scope>NUCLEOTIDE SEQUENCE [LARGE SCALE GENOMIC DNA]</scope>
    <source>
        <strain evidence="1 2">DSM 16077</strain>
    </source>
</reference>
<name>A0A1G9P2P7_9PROT</name>
<evidence type="ECO:0000313" key="1">
    <source>
        <dbReference type="EMBL" id="SDL93116.1"/>
    </source>
</evidence>
<proteinExistence type="predicted"/>
<evidence type="ECO:0008006" key="3">
    <source>
        <dbReference type="Google" id="ProtNLM"/>
    </source>
</evidence>
<dbReference type="STRING" id="144026.SAMN04488568_10391"/>
<organism evidence="1 2">
    <name type="scientific">Maricaulis salignorans</name>
    <dbReference type="NCBI Taxonomy" id="144026"/>
    <lineage>
        <taxon>Bacteria</taxon>
        <taxon>Pseudomonadati</taxon>
        <taxon>Pseudomonadota</taxon>
        <taxon>Alphaproteobacteria</taxon>
        <taxon>Maricaulales</taxon>
        <taxon>Maricaulaceae</taxon>
        <taxon>Maricaulis</taxon>
    </lineage>
</organism>
<evidence type="ECO:0000313" key="2">
    <source>
        <dbReference type="Proteomes" id="UP000199759"/>
    </source>
</evidence>
<dbReference type="PROSITE" id="PS51257">
    <property type="entry name" value="PROKAR_LIPOPROTEIN"/>
    <property type="match status" value="1"/>
</dbReference>
<dbReference type="EMBL" id="FNHG01000003">
    <property type="protein sequence ID" value="SDL93116.1"/>
    <property type="molecule type" value="Genomic_DNA"/>
</dbReference>
<dbReference type="RefSeq" id="WP_091767181.1">
    <property type="nucleotide sequence ID" value="NZ_FNHG01000003.1"/>
</dbReference>
<protein>
    <recommendedName>
        <fullName evidence="3">Lipoprotein</fullName>
    </recommendedName>
</protein>